<dbReference type="Proteomes" id="UP001283109">
    <property type="component" value="Unassembled WGS sequence"/>
</dbReference>
<dbReference type="PANTHER" id="PTHR11328:SF24">
    <property type="entry name" value="MAJOR FACILITATOR SUPERFAMILY (MFS) PROFILE DOMAIN-CONTAINING PROTEIN"/>
    <property type="match status" value="1"/>
</dbReference>
<reference evidence="3 4" key="1">
    <citation type="submission" date="2023-11" db="EMBL/GenBank/DDBJ databases">
        <title>Draft genome sequence of Microbacterium arthrosphaerae JCM 30492.</title>
        <authorList>
            <person name="Zhang G."/>
            <person name="Ding Y."/>
        </authorList>
    </citation>
    <scope>NUCLEOTIDE SEQUENCE [LARGE SCALE GENOMIC DNA]</scope>
    <source>
        <strain evidence="3 4">JCM 30492</strain>
    </source>
</reference>
<feature type="transmembrane region" description="Helical" evidence="2">
    <location>
        <begin position="424"/>
        <end position="452"/>
    </location>
</feature>
<evidence type="ECO:0000256" key="1">
    <source>
        <dbReference type="SAM" id="MobiDB-lite"/>
    </source>
</evidence>
<evidence type="ECO:0000313" key="3">
    <source>
        <dbReference type="EMBL" id="MDW4573594.1"/>
    </source>
</evidence>
<feature type="transmembrane region" description="Helical" evidence="2">
    <location>
        <begin position="464"/>
        <end position="489"/>
    </location>
</feature>
<dbReference type="Pfam" id="PF13347">
    <property type="entry name" value="MFS_2"/>
    <property type="match status" value="2"/>
</dbReference>
<feature type="transmembrane region" description="Helical" evidence="2">
    <location>
        <begin position="55"/>
        <end position="74"/>
    </location>
</feature>
<feature type="transmembrane region" description="Helical" evidence="2">
    <location>
        <begin position="161"/>
        <end position="179"/>
    </location>
</feature>
<accession>A0ABU4H2M9</accession>
<name>A0ABU4H2M9_9MICO</name>
<protein>
    <submittedName>
        <fullName evidence="3">MFS transporter</fullName>
    </submittedName>
</protein>
<feature type="transmembrane region" description="Helical" evidence="2">
    <location>
        <begin position="327"/>
        <end position="347"/>
    </location>
</feature>
<gene>
    <name evidence="3" type="ORF">R8Z58_12495</name>
</gene>
<feature type="transmembrane region" description="Helical" evidence="2">
    <location>
        <begin position="191"/>
        <end position="216"/>
    </location>
</feature>
<feature type="compositionally biased region" description="Low complexity" evidence="1">
    <location>
        <begin position="258"/>
        <end position="269"/>
    </location>
</feature>
<dbReference type="InterPro" id="IPR036259">
    <property type="entry name" value="MFS_trans_sf"/>
</dbReference>
<dbReference type="SUPFAM" id="SSF103473">
    <property type="entry name" value="MFS general substrate transporter"/>
    <property type="match status" value="1"/>
</dbReference>
<evidence type="ECO:0000256" key="2">
    <source>
        <dbReference type="SAM" id="Phobius"/>
    </source>
</evidence>
<evidence type="ECO:0000313" key="4">
    <source>
        <dbReference type="Proteomes" id="UP001283109"/>
    </source>
</evidence>
<dbReference type="InterPro" id="IPR039672">
    <property type="entry name" value="MFS_2"/>
</dbReference>
<feature type="transmembrane region" description="Helical" evidence="2">
    <location>
        <begin position="292"/>
        <end position="315"/>
    </location>
</feature>
<keyword evidence="2" id="KW-1133">Transmembrane helix</keyword>
<feature type="region of interest" description="Disordered" evidence="1">
    <location>
        <begin position="222"/>
        <end position="269"/>
    </location>
</feature>
<feature type="transmembrane region" description="Helical" evidence="2">
    <location>
        <begin position="381"/>
        <end position="403"/>
    </location>
</feature>
<dbReference type="RefSeq" id="WP_318354116.1">
    <property type="nucleotide sequence ID" value="NZ_JAWQEV010000004.1"/>
</dbReference>
<dbReference type="Gene3D" id="1.20.1250.20">
    <property type="entry name" value="MFS general substrate transporter like domains"/>
    <property type="match status" value="2"/>
</dbReference>
<feature type="transmembrane region" description="Helical" evidence="2">
    <location>
        <begin position="120"/>
        <end position="140"/>
    </location>
</feature>
<sequence>MSNEAPPAPGAPAAVTSRLSRGTIARYTTGSLGTGGFATLPGLVLTYYLTDSLGVAALAAGAVIAIAKVWDVIIDPVIGALTDRDRTRHGSRRRLMLIGACALPVLFALTFAVPPSLGPAVAGIWVLVTFMLTATAFSLFQVPYIALPAELTRRYDERTRLLTWRVVVLTFAILLFGAGGPALRRVSDDPFLQYLVMGVVCGLVIGIGMLVATAVAGRAASVPPSPIAESTTGRREVGNEPASRRPAVLSRDDGAADGGAAPDGGTDAAAPGIREHFAAGIAALRRSAPFRALLGTFVLQALATGLMLAGAQYVATWVLHSQAAVELLFVALIAPALLAAPAWGVVARRIGKERSFAIASVVFAAAALSILGVLWVPGDWIYVPVGIAGIAYAGMQSLPMAMLPDVISHDERTNGAGRAGAFSGVWTAGETVGFALGATTLSIILAVTGYVSSTGGQIVEQPDAAVTGIVVSFSVAPAVLIALSLLTLARYPLRRADIE</sequence>
<keyword evidence="2" id="KW-0472">Membrane</keyword>
<dbReference type="EMBL" id="JAWQEV010000004">
    <property type="protein sequence ID" value="MDW4573594.1"/>
    <property type="molecule type" value="Genomic_DNA"/>
</dbReference>
<proteinExistence type="predicted"/>
<feature type="transmembrane region" description="Helical" evidence="2">
    <location>
        <begin position="95"/>
        <end position="114"/>
    </location>
</feature>
<comment type="caution">
    <text evidence="3">The sequence shown here is derived from an EMBL/GenBank/DDBJ whole genome shotgun (WGS) entry which is preliminary data.</text>
</comment>
<organism evidence="3 4">
    <name type="scientific">Microbacterium arthrosphaerae</name>
    <dbReference type="NCBI Taxonomy" id="792652"/>
    <lineage>
        <taxon>Bacteria</taxon>
        <taxon>Bacillati</taxon>
        <taxon>Actinomycetota</taxon>
        <taxon>Actinomycetes</taxon>
        <taxon>Micrococcales</taxon>
        <taxon>Microbacteriaceae</taxon>
        <taxon>Microbacterium</taxon>
    </lineage>
</organism>
<feature type="transmembrane region" description="Helical" evidence="2">
    <location>
        <begin position="356"/>
        <end position="375"/>
    </location>
</feature>
<keyword evidence="4" id="KW-1185">Reference proteome</keyword>
<keyword evidence="2" id="KW-0812">Transmembrane</keyword>
<dbReference type="PANTHER" id="PTHR11328">
    <property type="entry name" value="MAJOR FACILITATOR SUPERFAMILY DOMAIN-CONTAINING PROTEIN"/>
    <property type="match status" value="1"/>
</dbReference>